<dbReference type="GO" id="GO:0003723">
    <property type="term" value="F:RNA binding"/>
    <property type="evidence" value="ECO:0007669"/>
    <property type="project" value="UniProtKB-KW"/>
</dbReference>
<keyword evidence="6" id="KW-0271">Exosome</keyword>
<dbReference type="GO" id="GO:0006364">
    <property type="term" value="P:rRNA processing"/>
    <property type="evidence" value="ECO:0007669"/>
    <property type="project" value="UniProtKB-KW"/>
</dbReference>
<reference evidence="11" key="1">
    <citation type="submission" date="2022-07" db="EMBL/GenBank/DDBJ databases">
        <title>Phylogenomic reconstructions and comparative analyses of Kickxellomycotina fungi.</title>
        <authorList>
            <person name="Reynolds N.K."/>
            <person name="Stajich J.E."/>
            <person name="Barry K."/>
            <person name="Grigoriev I.V."/>
            <person name="Crous P."/>
            <person name="Smith M.E."/>
        </authorList>
    </citation>
    <scope>NUCLEOTIDE SEQUENCE</scope>
    <source>
        <strain evidence="11">RSA 1196</strain>
    </source>
</reference>
<evidence type="ECO:0000256" key="8">
    <source>
        <dbReference type="ARBA" id="ARBA00023242"/>
    </source>
</evidence>
<feature type="compositionally biased region" description="Polar residues" evidence="9">
    <location>
        <begin position="23"/>
        <end position="32"/>
    </location>
</feature>
<protein>
    <submittedName>
        <fullName evidence="11">3'-5'-exoribonuclease</fullName>
    </submittedName>
</protein>
<dbReference type="GO" id="GO:0016075">
    <property type="term" value="P:rRNA catabolic process"/>
    <property type="evidence" value="ECO:0007669"/>
    <property type="project" value="TreeGrafter"/>
</dbReference>
<evidence type="ECO:0000256" key="9">
    <source>
        <dbReference type="SAM" id="MobiDB-lite"/>
    </source>
</evidence>
<evidence type="ECO:0000313" key="11">
    <source>
        <dbReference type="EMBL" id="KAJ1964274.1"/>
    </source>
</evidence>
<feature type="region of interest" description="Disordered" evidence="9">
    <location>
        <begin position="1"/>
        <end position="43"/>
    </location>
</feature>
<feature type="compositionally biased region" description="Basic and acidic residues" evidence="9">
    <location>
        <begin position="33"/>
        <end position="43"/>
    </location>
</feature>
<sequence>MDRRRITGPELSVAPLMQKTAESESPPNLLDNQNKRRDGRKADAIRPLYIKTGLISQANGSAYLEQADTRITCAVYGPRQNKKAQLNEVARVDCDFKLATFACTNRRSFQK</sequence>
<dbReference type="PANTHER" id="PTHR11953:SF2">
    <property type="entry name" value="EXOSOME COMPLEX COMPONENT MTR3"/>
    <property type="match status" value="1"/>
</dbReference>
<dbReference type="SUPFAM" id="SSF54211">
    <property type="entry name" value="Ribosomal protein S5 domain 2-like"/>
    <property type="match status" value="1"/>
</dbReference>
<evidence type="ECO:0000256" key="2">
    <source>
        <dbReference type="ARBA" id="ARBA00004496"/>
    </source>
</evidence>
<dbReference type="InterPro" id="IPR020568">
    <property type="entry name" value="Ribosomal_Su5_D2-typ_SF"/>
</dbReference>
<comment type="caution">
    <text evidence="11">The sequence shown here is derived from an EMBL/GenBank/DDBJ whole genome shotgun (WGS) entry which is preliminary data.</text>
</comment>
<dbReference type="Pfam" id="PF01138">
    <property type="entry name" value="RNase_PH"/>
    <property type="match status" value="1"/>
</dbReference>
<evidence type="ECO:0000256" key="6">
    <source>
        <dbReference type="ARBA" id="ARBA00022835"/>
    </source>
</evidence>
<dbReference type="GO" id="GO:0071028">
    <property type="term" value="P:nuclear mRNA surveillance"/>
    <property type="evidence" value="ECO:0007669"/>
    <property type="project" value="TreeGrafter"/>
</dbReference>
<feature type="domain" description="Exoribonuclease phosphorolytic" evidence="10">
    <location>
        <begin position="45"/>
        <end position="108"/>
    </location>
</feature>
<dbReference type="InterPro" id="IPR027408">
    <property type="entry name" value="PNPase/RNase_PH_dom_sf"/>
</dbReference>
<dbReference type="Proteomes" id="UP001150925">
    <property type="component" value="Unassembled WGS sequence"/>
</dbReference>
<feature type="non-terminal residue" evidence="11">
    <location>
        <position position="1"/>
    </location>
</feature>
<dbReference type="Gene3D" id="3.30.230.70">
    <property type="entry name" value="GHMP Kinase, N-terminal domain"/>
    <property type="match status" value="1"/>
</dbReference>
<dbReference type="AlphaFoldDB" id="A0A9W8AQ90"/>
<comment type="similarity">
    <text evidence="3">Belongs to the RNase PH family.</text>
</comment>
<gene>
    <name evidence="11" type="primary">MTR3_1</name>
    <name evidence="11" type="ORF">IWQ62_002976</name>
</gene>
<dbReference type="EMBL" id="JANBPY010000717">
    <property type="protein sequence ID" value="KAJ1964274.1"/>
    <property type="molecule type" value="Genomic_DNA"/>
</dbReference>
<dbReference type="InterPro" id="IPR001247">
    <property type="entry name" value="ExoRNase_PH_dom1"/>
</dbReference>
<dbReference type="GO" id="GO:0071051">
    <property type="term" value="P:poly(A)-dependent snoRNA 3'-end processing"/>
    <property type="evidence" value="ECO:0007669"/>
    <property type="project" value="TreeGrafter"/>
</dbReference>
<name>A0A9W8AQ90_9FUNG</name>
<dbReference type="PANTHER" id="PTHR11953">
    <property type="entry name" value="EXOSOME COMPLEX COMPONENT"/>
    <property type="match status" value="1"/>
</dbReference>
<keyword evidence="5" id="KW-0698">rRNA processing</keyword>
<evidence type="ECO:0000256" key="1">
    <source>
        <dbReference type="ARBA" id="ARBA00004123"/>
    </source>
</evidence>
<evidence type="ECO:0000256" key="5">
    <source>
        <dbReference type="ARBA" id="ARBA00022552"/>
    </source>
</evidence>
<comment type="subcellular location">
    <subcellularLocation>
        <location evidence="2">Cytoplasm</location>
    </subcellularLocation>
    <subcellularLocation>
        <location evidence="1">Nucleus</location>
    </subcellularLocation>
</comment>
<keyword evidence="12" id="KW-1185">Reference proteome</keyword>
<keyword evidence="4" id="KW-0963">Cytoplasm</keyword>
<accession>A0A9W8AQ90</accession>
<evidence type="ECO:0000256" key="3">
    <source>
        <dbReference type="ARBA" id="ARBA00006678"/>
    </source>
</evidence>
<evidence type="ECO:0000313" key="12">
    <source>
        <dbReference type="Proteomes" id="UP001150925"/>
    </source>
</evidence>
<dbReference type="GO" id="GO:0034475">
    <property type="term" value="P:U4 snRNA 3'-end processing"/>
    <property type="evidence" value="ECO:0007669"/>
    <property type="project" value="TreeGrafter"/>
</dbReference>
<evidence type="ECO:0000256" key="7">
    <source>
        <dbReference type="ARBA" id="ARBA00022884"/>
    </source>
</evidence>
<dbReference type="GO" id="GO:0000177">
    <property type="term" value="C:cytoplasmic exosome (RNase complex)"/>
    <property type="evidence" value="ECO:0007669"/>
    <property type="project" value="TreeGrafter"/>
</dbReference>
<evidence type="ECO:0000256" key="4">
    <source>
        <dbReference type="ARBA" id="ARBA00022490"/>
    </source>
</evidence>
<organism evidence="11 12">
    <name type="scientific">Dispira parvispora</name>
    <dbReference type="NCBI Taxonomy" id="1520584"/>
    <lineage>
        <taxon>Eukaryota</taxon>
        <taxon>Fungi</taxon>
        <taxon>Fungi incertae sedis</taxon>
        <taxon>Zoopagomycota</taxon>
        <taxon>Kickxellomycotina</taxon>
        <taxon>Dimargaritomycetes</taxon>
        <taxon>Dimargaritales</taxon>
        <taxon>Dimargaritaceae</taxon>
        <taxon>Dispira</taxon>
    </lineage>
</organism>
<keyword evidence="8" id="KW-0539">Nucleus</keyword>
<keyword evidence="7" id="KW-0694">RNA-binding</keyword>
<dbReference type="OrthoDB" id="2504340at2759"/>
<proteinExistence type="inferred from homology"/>
<dbReference type="GO" id="GO:0005730">
    <property type="term" value="C:nucleolus"/>
    <property type="evidence" value="ECO:0007669"/>
    <property type="project" value="TreeGrafter"/>
</dbReference>
<dbReference type="GO" id="GO:0000176">
    <property type="term" value="C:nuclear exosome (RNase complex)"/>
    <property type="evidence" value="ECO:0007669"/>
    <property type="project" value="UniProtKB-ARBA"/>
</dbReference>
<dbReference type="InterPro" id="IPR050080">
    <property type="entry name" value="RNase_PH"/>
</dbReference>
<evidence type="ECO:0000259" key="10">
    <source>
        <dbReference type="Pfam" id="PF01138"/>
    </source>
</evidence>